<proteinExistence type="predicted"/>
<evidence type="ECO:0000256" key="1">
    <source>
        <dbReference type="SAM" id="SignalP"/>
    </source>
</evidence>
<feature type="signal peptide" evidence="1">
    <location>
        <begin position="1"/>
        <end position="18"/>
    </location>
</feature>
<keyword evidence="3" id="KW-1185">Reference proteome</keyword>
<protein>
    <submittedName>
        <fullName evidence="2">Cytochrome c556</fullName>
    </submittedName>
</protein>
<name>A0A1X7MQ88_9HYPH</name>
<dbReference type="InterPro" id="IPR002321">
    <property type="entry name" value="Cyt_c_II"/>
</dbReference>
<dbReference type="InterPro" id="IPR010980">
    <property type="entry name" value="Cyt_c/b562"/>
</dbReference>
<reference evidence="2 3" key="1">
    <citation type="submission" date="2017-04" db="EMBL/GenBank/DDBJ databases">
        <authorList>
            <person name="Afonso C.L."/>
            <person name="Miller P.J."/>
            <person name="Scott M.A."/>
            <person name="Spackman E."/>
            <person name="Goraichik I."/>
            <person name="Dimitrov K.M."/>
            <person name="Suarez D.L."/>
            <person name="Swayne D.E."/>
        </authorList>
    </citation>
    <scope>NUCLEOTIDE SEQUENCE [LARGE SCALE GENOMIC DNA]</scope>
    <source>
        <strain evidence="2 3">B5P</strain>
    </source>
</reference>
<dbReference type="GO" id="GO:0022900">
    <property type="term" value="P:electron transport chain"/>
    <property type="evidence" value="ECO:0007669"/>
    <property type="project" value="InterPro"/>
</dbReference>
<dbReference type="GO" id="GO:0009055">
    <property type="term" value="F:electron transfer activity"/>
    <property type="evidence" value="ECO:0007669"/>
    <property type="project" value="InterPro"/>
</dbReference>
<dbReference type="OrthoDB" id="8115790at2"/>
<dbReference type="PROSITE" id="PS51009">
    <property type="entry name" value="CYTCII"/>
    <property type="match status" value="1"/>
</dbReference>
<accession>A0A1X7MQ88</accession>
<dbReference type="GO" id="GO:0005506">
    <property type="term" value="F:iron ion binding"/>
    <property type="evidence" value="ECO:0007669"/>
    <property type="project" value="InterPro"/>
</dbReference>
<dbReference type="GO" id="GO:0020037">
    <property type="term" value="F:heme binding"/>
    <property type="evidence" value="ECO:0007669"/>
    <property type="project" value="InterPro"/>
</dbReference>
<feature type="chain" id="PRO_5012733592" evidence="1">
    <location>
        <begin position="19"/>
        <end position="175"/>
    </location>
</feature>
<sequence>MRGAFALVLAAGVTGAFAGGMAAIVTERQQGMKDMAASARIIAGMFKEPAAYDQRRFRAAAETIAAHAGDTLAAQFPPETLGPPSAARAAIAEKPDEFAALARELRREAQALAEKAANTLTPAMRMGAGTEAGASSLLGRRAQKTDNLQSIPAEHVFHMMLQGCTACHAVYREKP</sequence>
<keyword evidence="1" id="KW-0732">Signal</keyword>
<gene>
    <name evidence="2" type="ORF">SAMN02982922_0078</name>
</gene>
<dbReference type="Gene3D" id="1.20.120.10">
    <property type="entry name" value="Cytochrome c/b562"/>
    <property type="match status" value="1"/>
</dbReference>
<dbReference type="AlphaFoldDB" id="A0A1X7MQ88"/>
<dbReference type="SUPFAM" id="SSF47175">
    <property type="entry name" value="Cytochromes"/>
    <property type="match status" value="1"/>
</dbReference>
<dbReference type="RefSeq" id="WP_085462417.1">
    <property type="nucleotide sequence ID" value="NZ_FXBL01000002.1"/>
</dbReference>
<dbReference type="Pfam" id="PF01322">
    <property type="entry name" value="Cytochrom_C_2"/>
    <property type="match status" value="1"/>
</dbReference>
<organism evidence="2 3">
    <name type="scientific">Mesorhizobium australicum</name>
    <dbReference type="NCBI Taxonomy" id="536018"/>
    <lineage>
        <taxon>Bacteria</taxon>
        <taxon>Pseudomonadati</taxon>
        <taxon>Pseudomonadota</taxon>
        <taxon>Alphaproteobacteria</taxon>
        <taxon>Hyphomicrobiales</taxon>
        <taxon>Phyllobacteriaceae</taxon>
        <taxon>Mesorhizobium</taxon>
    </lineage>
</organism>
<evidence type="ECO:0000313" key="3">
    <source>
        <dbReference type="Proteomes" id="UP000193083"/>
    </source>
</evidence>
<evidence type="ECO:0000313" key="2">
    <source>
        <dbReference type="EMBL" id="SMH26196.1"/>
    </source>
</evidence>
<dbReference type="Proteomes" id="UP000193083">
    <property type="component" value="Unassembled WGS sequence"/>
</dbReference>
<dbReference type="EMBL" id="FXBL01000002">
    <property type="protein sequence ID" value="SMH26196.1"/>
    <property type="molecule type" value="Genomic_DNA"/>
</dbReference>